<evidence type="ECO:0000313" key="4">
    <source>
        <dbReference type="Proteomes" id="UP000319210"/>
    </source>
</evidence>
<sequence>MREDARAFPVLLSQGSARVALFLVGDGIGVGIGIGLVRLRRVRGVQRAQCVDGRGAGDGRGTGGEAVAAGRGPRAPLSRLRTVPPFPAMPRRSRRWGAAGFHSASARRAGAARRSVQGMASDGDRQPGMSIDLPSWNALMCRDLYLSV</sequence>
<protein>
    <submittedName>
        <fullName evidence="3">Uncharacterized protein</fullName>
    </submittedName>
</protein>
<reference evidence="3 4" key="1">
    <citation type="submission" date="2019-06" db="EMBL/GenBank/DDBJ databases">
        <title>Whole genome shotgun sequence of Streptomyces cacaoi subsp. cacaoi NBRC 12748.</title>
        <authorList>
            <person name="Hosoyama A."/>
            <person name="Uohara A."/>
            <person name="Ohji S."/>
            <person name="Ichikawa N."/>
        </authorList>
    </citation>
    <scope>NUCLEOTIDE SEQUENCE [LARGE SCALE GENOMIC DNA]</scope>
    <source>
        <strain evidence="3 4">NBRC 12748</strain>
    </source>
</reference>
<dbReference type="AlphaFoldDB" id="A0A4Y3QSG4"/>
<keyword evidence="2" id="KW-0472">Membrane</keyword>
<organism evidence="3 4">
    <name type="scientific">Streptomyces cacaoi</name>
    <dbReference type="NCBI Taxonomy" id="1898"/>
    <lineage>
        <taxon>Bacteria</taxon>
        <taxon>Bacillati</taxon>
        <taxon>Actinomycetota</taxon>
        <taxon>Actinomycetes</taxon>
        <taxon>Kitasatosporales</taxon>
        <taxon>Streptomycetaceae</taxon>
        <taxon>Streptomyces</taxon>
    </lineage>
</organism>
<feature type="region of interest" description="Disordered" evidence="1">
    <location>
        <begin position="56"/>
        <end position="78"/>
    </location>
</feature>
<gene>
    <name evidence="3" type="ORF">SCA03_08970</name>
</gene>
<accession>A0A4Y3QSG4</accession>
<evidence type="ECO:0000256" key="2">
    <source>
        <dbReference type="SAM" id="Phobius"/>
    </source>
</evidence>
<proteinExistence type="predicted"/>
<keyword evidence="2" id="KW-1133">Transmembrane helix</keyword>
<keyword evidence="2" id="KW-0812">Transmembrane</keyword>
<evidence type="ECO:0000256" key="1">
    <source>
        <dbReference type="SAM" id="MobiDB-lite"/>
    </source>
</evidence>
<name>A0A4Y3QSG4_STRCI</name>
<comment type="caution">
    <text evidence="3">The sequence shown here is derived from an EMBL/GenBank/DDBJ whole genome shotgun (WGS) entry which is preliminary data.</text>
</comment>
<keyword evidence="4" id="KW-1185">Reference proteome</keyword>
<feature type="transmembrane region" description="Helical" evidence="2">
    <location>
        <begin position="20"/>
        <end position="39"/>
    </location>
</feature>
<dbReference type="EMBL" id="BJMM01000003">
    <property type="protein sequence ID" value="GEB48346.1"/>
    <property type="molecule type" value="Genomic_DNA"/>
</dbReference>
<evidence type="ECO:0000313" key="3">
    <source>
        <dbReference type="EMBL" id="GEB48346.1"/>
    </source>
</evidence>
<dbReference type="Proteomes" id="UP000319210">
    <property type="component" value="Unassembled WGS sequence"/>
</dbReference>